<dbReference type="EMBL" id="OA882311">
    <property type="protein sequence ID" value="CAD7274611.1"/>
    <property type="molecule type" value="Genomic_DNA"/>
</dbReference>
<accession>A0A7R9BIJ2</accession>
<dbReference type="SUPFAM" id="SSF54631">
    <property type="entry name" value="CBS-domain pair"/>
    <property type="match status" value="1"/>
</dbReference>
<evidence type="ECO:0000259" key="4">
    <source>
        <dbReference type="PROSITE" id="PS51846"/>
    </source>
</evidence>
<keyword evidence="2 3" id="KW-0812">Transmembrane</keyword>
<evidence type="ECO:0000256" key="2">
    <source>
        <dbReference type="PROSITE-ProRule" id="PRU01193"/>
    </source>
</evidence>
<feature type="transmembrane region" description="Helical" evidence="3">
    <location>
        <begin position="159"/>
        <end position="185"/>
    </location>
</feature>
<gene>
    <name evidence="5" type="ORF">NMOB1V02_LOCUS2439</name>
</gene>
<name>A0A7R9BIJ2_9CRUS</name>
<proteinExistence type="predicted"/>
<feature type="domain" description="CNNM transmembrane" evidence="4">
    <location>
        <begin position="35"/>
        <end position="220"/>
    </location>
</feature>
<dbReference type="PROSITE" id="PS51846">
    <property type="entry name" value="CNNM"/>
    <property type="match status" value="1"/>
</dbReference>
<dbReference type="EMBL" id="CAJPEX010000274">
    <property type="protein sequence ID" value="CAG0914763.1"/>
    <property type="molecule type" value="Genomic_DNA"/>
</dbReference>
<dbReference type="InterPro" id="IPR002550">
    <property type="entry name" value="CNNM"/>
</dbReference>
<dbReference type="GO" id="GO:0030026">
    <property type="term" value="P:intracellular manganese ion homeostasis"/>
    <property type="evidence" value="ECO:0007669"/>
    <property type="project" value="TreeGrafter"/>
</dbReference>
<feature type="transmembrane region" description="Helical" evidence="3">
    <location>
        <begin position="126"/>
        <end position="147"/>
    </location>
</feature>
<keyword evidence="6" id="KW-1185">Reference proteome</keyword>
<reference evidence="5" key="1">
    <citation type="submission" date="2020-11" db="EMBL/GenBank/DDBJ databases">
        <authorList>
            <person name="Tran Van P."/>
        </authorList>
    </citation>
    <scope>NUCLEOTIDE SEQUENCE</scope>
</reference>
<dbReference type="InterPro" id="IPR046342">
    <property type="entry name" value="CBS_dom_sf"/>
</dbReference>
<keyword evidence="2 3" id="KW-0472">Membrane</keyword>
<keyword evidence="2 3" id="KW-1133">Transmembrane helix</keyword>
<evidence type="ECO:0000313" key="5">
    <source>
        <dbReference type="EMBL" id="CAD7274611.1"/>
    </source>
</evidence>
<dbReference type="AlphaFoldDB" id="A0A7R9BIJ2"/>
<sequence>MDTASVSTIACRRDGSVVICDDVEYTLQESVLTPKDPLFWVFLGSSAVLVTLSGIFSGLIIGVLSLDVLSLRVLMEAGETENERWAAKKILPLARRHHYVLVSLVMSNAACNEALPICMDKVFTEAVAIALSITIIMVFGELIPQAVCARYGLTIAANAFPLIVFLMVLTFPIAAPLSVILDFILGQEQNTFYGRRMLKRNDREHFQALIALHGPRKNKASKAASTAIKGQRKNDGSFLAIFTGNSGYPTVPIFTTPLLAEGEVMMIQGALSLREKTVGDATIPLDSVFMLELDDKLDRFLLDLITSKKFSRIPIYEKTRTNIKKVLLVKTLLPINPEEKLTIKGLPKRSLINADLISADASQYDALNHFQQGICHLLIVVESTSRMTSWSSNDASEDSPALRVHGIVTMEDILEEILQKEIYDEMDTLRTRAKLLTLGREHDSRSKGAIAVSSGKLN</sequence>
<organism evidence="5">
    <name type="scientific">Notodromas monacha</name>
    <dbReference type="NCBI Taxonomy" id="399045"/>
    <lineage>
        <taxon>Eukaryota</taxon>
        <taxon>Metazoa</taxon>
        <taxon>Ecdysozoa</taxon>
        <taxon>Arthropoda</taxon>
        <taxon>Crustacea</taxon>
        <taxon>Oligostraca</taxon>
        <taxon>Ostracoda</taxon>
        <taxon>Podocopa</taxon>
        <taxon>Podocopida</taxon>
        <taxon>Cypridocopina</taxon>
        <taxon>Cypridoidea</taxon>
        <taxon>Cyprididae</taxon>
        <taxon>Notodromas</taxon>
    </lineage>
</organism>
<protein>
    <recommendedName>
        <fullName evidence="4">CNNM transmembrane domain-containing protein</fullName>
    </recommendedName>
</protein>
<evidence type="ECO:0000256" key="3">
    <source>
        <dbReference type="SAM" id="Phobius"/>
    </source>
</evidence>
<dbReference type="OrthoDB" id="5353557at2759"/>
<dbReference type="GO" id="GO:0016020">
    <property type="term" value="C:membrane"/>
    <property type="evidence" value="ECO:0007669"/>
    <property type="project" value="UniProtKB-UniRule"/>
</dbReference>
<dbReference type="Proteomes" id="UP000678499">
    <property type="component" value="Unassembled WGS sequence"/>
</dbReference>
<feature type="transmembrane region" description="Helical" evidence="3">
    <location>
        <begin position="38"/>
        <end position="66"/>
    </location>
</feature>
<dbReference type="InterPro" id="IPR045095">
    <property type="entry name" value="ACDP"/>
</dbReference>
<dbReference type="Pfam" id="PF01595">
    <property type="entry name" value="CNNM"/>
    <property type="match status" value="1"/>
</dbReference>
<dbReference type="GO" id="GO:0005737">
    <property type="term" value="C:cytoplasm"/>
    <property type="evidence" value="ECO:0007669"/>
    <property type="project" value="TreeGrafter"/>
</dbReference>
<dbReference type="Gene3D" id="3.10.580.10">
    <property type="entry name" value="CBS-domain"/>
    <property type="match status" value="1"/>
</dbReference>
<evidence type="ECO:0000256" key="1">
    <source>
        <dbReference type="ARBA" id="ARBA00022737"/>
    </source>
</evidence>
<dbReference type="GO" id="GO:0010960">
    <property type="term" value="P:magnesium ion homeostasis"/>
    <property type="evidence" value="ECO:0007669"/>
    <property type="project" value="InterPro"/>
</dbReference>
<evidence type="ECO:0000313" key="6">
    <source>
        <dbReference type="Proteomes" id="UP000678499"/>
    </source>
</evidence>
<keyword evidence="1" id="KW-0677">Repeat</keyword>
<dbReference type="PANTHER" id="PTHR12064:SF97">
    <property type="entry name" value="METAL TRANSPORTER CNNM-5"/>
    <property type="match status" value="1"/>
</dbReference>
<dbReference type="PANTHER" id="PTHR12064">
    <property type="entry name" value="METAL TRANSPORTER CNNM"/>
    <property type="match status" value="1"/>
</dbReference>